<dbReference type="EMBL" id="DTCM01000062">
    <property type="protein sequence ID" value="HGL40973.1"/>
    <property type="molecule type" value="Genomic_DNA"/>
</dbReference>
<dbReference type="InterPro" id="IPR001650">
    <property type="entry name" value="Helicase_C-like"/>
</dbReference>
<keyword evidence="4 13" id="KW-0347">Helicase</keyword>
<keyword evidence="2" id="KW-0227">DNA damage</keyword>
<feature type="domain" description="Helicase ATP-binding" evidence="10">
    <location>
        <begin position="41"/>
        <end position="219"/>
    </location>
</feature>
<evidence type="ECO:0000256" key="8">
    <source>
        <dbReference type="ARBA" id="ARBA00023235"/>
    </source>
</evidence>
<dbReference type="EMBL" id="DTAD01000004">
    <property type="protein sequence ID" value="HGN89536.1"/>
    <property type="molecule type" value="Genomic_DNA"/>
</dbReference>
<comment type="similarity">
    <text evidence="9">Belongs to the Lhr helicase family. Lhr-Core subfamily.</text>
</comment>
<keyword evidence="1" id="KW-0547">Nucleotide-binding</keyword>
<evidence type="ECO:0000259" key="10">
    <source>
        <dbReference type="PROSITE" id="PS51192"/>
    </source>
</evidence>
<reference evidence="13" key="1">
    <citation type="journal article" date="2020" name="mSystems">
        <title>Genome- and Community-Level Interaction Insights into Carbon Utilization and Element Cycling Functions of Hydrothermarchaeota in Hydrothermal Sediment.</title>
        <authorList>
            <person name="Zhou Z."/>
            <person name="Liu Y."/>
            <person name="Xu W."/>
            <person name="Pan J."/>
            <person name="Luo Z.H."/>
            <person name="Li M."/>
        </authorList>
    </citation>
    <scope>NUCLEOTIDE SEQUENCE [LARGE SCALE GENOMIC DNA]</scope>
    <source>
        <strain evidence="13">SpSt-613</strain>
        <strain evidence="12">SpSt-669</strain>
    </source>
</reference>
<evidence type="ECO:0000313" key="12">
    <source>
        <dbReference type="EMBL" id="HGL40973.1"/>
    </source>
</evidence>
<sequence>MKNRVKASKEGVEVLNSLAKVLRDAVLERFSDLTPPQIQAIPHVLNGENILLMAPTGTGKTEAALIPLINNLLLSSSFEGVKILYITPLRALNRDLLDRIEWWASRFDMTVGVRHGDTGQRERRAQALSPPTILITTPETLQILLTARILRQHLRRVEAVVVDEVHELAGDKRGSQLSLALERLVEITGRDFQRIGLSATVGAPDKIAQFLVGHGRSCAVVRVPLSKSLQLSVEYPDPDENDYELAEKLSIHPEVAARLSLIRRLVDQHESTLVFTNTRPLSEILTNRFRAWDEAAPIGIHHGSLAKSTRIGAEQALKTGGLSGVICTSSLEMGIDVGRIELCIQYNSPREVTRLVQRVGRSGHTLSGTAKGVIIVTDSDDALESLAIIRRAYSDLIEDVTVFENSYDVAAHQLAGLLIERKRIKLEDALKIFQRSYCYRNFTMEQLLKTAQHLEKLGAAVLTSDNILETPPRNNILYEYYFNNLTMIPEEKQYLVVNESSGEAVGILDEEFVAEYGEPGTRFILMGKAWEIIQTGGERIYVAQLDSLEGAVPSWVGEEIPVPYEVAQEVGAIRRRYAEALSKGEEEKALEMLAHQYRTSTTLLKKSLREVKMHHEQGLPVPSDRLVMLEETPEYVVLHVCGGLKVNRTLARTIAYQVSSELGTAVTVQQDAYRIVYKSREITADAVLNAVKNLAEEESWWEGFRKAVESSSLFRRRLVHVARKMGMIAKDASLLDIDTAKLADVLKDTITYEEALQHCFSADFEPEKAHYLLKSIVSGELELVVVRLLEPSPLTSLTVRRYASDIDVIASERLQRLVVNAVRGRLNNEPVTLVCTVCWNWFGRSLVRELEQWPSCQSCGSRRLGVLREEPDAVMNLVSRKGKPVNMVERQIRRRALETSKLVEKYGKAAVFTLASKYLDVEEASAILEKESSVGVRLVELIVDAEKRRIQSMFK</sequence>
<dbReference type="PIRSF" id="PIRSF037307">
    <property type="entry name" value="Lhr-like_helic_prd"/>
    <property type="match status" value="1"/>
</dbReference>
<dbReference type="GO" id="GO:0005524">
    <property type="term" value="F:ATP binding"/>
    <property type="evidence" value="ECO:0007669"/>
    <property type="project" value="UniProtKB-KW"/>
</dbReference>
<dbReference type="Gene3D" id="3.40.50.300">
    <property type="entry name" value="P-loop containing nucleotide triphosphate hydrolases"/>
    <property type="match status" value="2"/>
</dbReference>
<dbReference type="InterPro" id="IPR045628">
    <property type="entry name" value="Lhr_WH_dom"/>
</dbReference>
<comment type="caution">
    <text evidence="13">The sequence shown here is derived from an EMBL/GenBank/DDBJ whole genome shotgun (WGS) entry which is preliminary data.</text>
</comment>
<dbReference type="SMART" id="SM00490">
    <property type="entry name" value="HELICc"/>
    <property type="match status" value="1"/>
</dbReference>
<evidence type="ECO:0000256" key="3">
    <source>
        <dbReference type="ARBA" id="ARBA00022801"/>
    </source>
</evidence>
<keyword evidence="7" id="KW-0234">DNA repair</keyword>
<feature type="domain" description="Helicase C-terminal" evidence="11">
    <location>
        <begin position="261"/>
        <end position="408"/>
    </location>
</feature>
<dbReference type="PANTHER" id="PTHR47962">
    <property type="entry name" value="ATP-DEPENDENT HELICASE LHR-RELATED-RELATED"/>
    <property type="match status" value="1"/>
</dbReference>
<gene>
    <name evidence="13" type="ORF">ENT82_00185</name>
    <name evidence="12" type="ORF">ENU43_04845</name>
</gene>
<keyword evidence="5" id="KW-0067">ATP-binding</keyword>
<evidence type="ECO:0000256" key="1">
    <source>
        <dbReference type="ARBA" id="ARBA00022741"/>
    </source>
</evidence>
<dbReference type="InterPro" id="IPR014001">
    <property type="entry name" value="Helicase_ATP-bd"/>
</dbReference>
<keyword evidence="6" id="KW-0238">DNA-binding</keyword>
<evidence type="ECO:0000256" key="2">
    <source>
        <dbReference type="ARBA" id="ARBA00022763"/>
    </source>
</evidence>
<dbReference type="SMART" id="SM00487">
    <property type="entry name" value="DEXDc"/>
    <property type="match status" value="1"/>
</dbReference>
<evidence type="ECO:0000256" key="7">
    <source>
        <dbReference type="ARBA" id="ARBA00023204"/>
    </source>
</evidence>
<dbReference type="GO" id="GO:0003677">
    <property type="term" value="F:DNA binding"/>
    <property type="evidence" value="ECO:0007669"/>
    <property type="project" value="UniProtKB-KW"/>
</dbReference>
<dbReference type="InterPro" id="IPR013701">
    <property type="entry name" value="Lhr-like_DEAD/DEAH_assoc"/>
</dbReference>
<dbReference type="InterPro" id="IPR027417">
    <property type="entry name" value="P-loop_NTPase"/>
</dbReference>
<evidence type="ECO:0000313" key="13">
    <source>
        <dbReference type="EMBL" id="HGN89536.1"/>
    </source>
</evidence>
<accession>A0A7C4E0T0</accession>
<keyword evidence="8" id="KW-0413">Isomerase</keyword>
<dbReference type="GO" id="GO:0140097">
    <property type="term" value="F:catalytic activity, acting on DNA"/>
    <property type="evidence" value="ECO:0007669"/>
    <property type="project" value="UniProtKB-ARBA"/>
</dbReference>
<evidence type="ECO:0000259" key="11">
    <source>
        <dbReference type="PROSITE" id="PS51194"/>
    </source>
</evidence>
<evidence type="ECO:0000256" key="9">
    <source>
        <dbReference type="ARBA" id="ARBA00093467"/>
    </source>
</evidence>
<dbReference type="GO" id="GO:0006281">
    <property type="term" value="P:DNA repair"/>
    <property type="evidence" value="ECO:0007669"/>
    <property type="project" value="UniProtKB-KW"/>
</dbReference>
<dbReference type="PROSITE" id="PS51194">
    <property type="entry name" value="HELICASE_CTER"/>
    <property type="match status" value="1"/>
</dbReference>
<protein>
    <submittedName>
        <fullName evidence="13">DEAD/DEAH box helicase</fullName>
    </submittedName>
</protein>
<dbReference type="Pfam" id="PF08494">
    <property type="entry name" value="DEAD_assoc"/>
    <property type="match status" value="1"/>
</dbReference>
<dbReference type="InterPro" id="IPR011545">
    <property type="entry name" value="DEAD/DEAH_box_helicase_dom"/>
</dbReference>
<dbReference type="GO" id="GO:0016887">
    <property type="term" value="F:ATP hydrolysis activity"/>
    <property type="evidence" value="ECO:0007669"/>
    <property type="project" value="TreeGrafter"/>
</dbReference>
<dbReference type="AlphaFoldDB" id="A0A7C4E0T0"/>
<dbReference type="Pfam" id="PF00271">
    <property type="entry name" value="Helicase_C"/>
    <property type="match status" value="1"/>
</dbReference>
<evidence type="ECO:0000256" key="5">
    <source>
        <dbReference type="ARBA" id="ARBA00022840"/>
    </source>
</evidence>
<evidence type="ECO:0000256" key="6">
    <source>
        <dbReference type="ARBA" id="ARBA00023125"/>
    </source>
</evidence>
<dbReference type="GO" id="GO:0004386">
    <property type="term" value="F:helicase activity"/>
    <property type="evidence" value="ECO:0007669"/>
    <property type="project" value="UniProtKB-KW"/>
</dbReference>
<dbReference type="InterPro" id="IPR052511">
    <property type="entry name" value="ATP-dep_Helicase"/>
</dbReference>
<dbReference type="Pfam" id="PF00270">
    <property type="entry name" value="DEAD"/>
    <property type="match status" value="1"/>
</dbReference>
<keyword evidence="3" id="KW-0378">Hydrolase</keyword>
<organism evidence="13">
    <name type="scientific">Caldiarchaeum subterraneum</name>
    <dbReference type="NCBI Taxonomy" id="311458"/>
    <lineage>
        <taxon>Archaea</taxon>
        <taxon>Nitrososphaerota</taxon>
        <taxon>Candidatus Caldarchaeales</taxon>
        <taxon>Candidatus Caldarchaeaceae</taxon>
        <taxon>Candidatus Caldarchaeum</taxon>
    </lineage>
</organism>
<dbReference type="PROSITE" id="PS51192">
    <property type="entry name" value="HELICASE_ATP_BIND_1"/>
    <property type="match status" value="1"/>
</dbReference>
<name>A0A7C4E0T0_CALS0</name>
<evidence type="ECO:0000256" key="4">
    <source>
        <dbReference type="ARBA" id="ARBA00022806"/>
    </source>
</evidence>
<proteinExistence type="inferred from homology"/>
<dbReference type="Pfam" id="PF19306">
    <property type="entry name" value="WHD_Lhr"/>
    <property type="match status" value="1"/>
</dbReference>
<dbReference type="InterPro" id="IPR017170">
    <property type="entry name" value="Lhr-like"/>
</dbReference>
<dbReference type="PANTHER" id="PTHR47962:SF5">
    <property type="entry name" value="ATP-DEPENDENT HELICASE LHR-RELATED"/>
    <property type="match status" value="1"/>
</dbReference>
<dbReference type="SUPFAM" id="SSF52540">
    <property type="entry name" value="P-loop containing nucleoside triphosphate hydrolases"/>
    <property type="match status" value="1"/>
</dbReference>